<comment type="caution">
    <text evidence="2">The sequence shown here is derived from an EMBL/GenBank/DDBJ whole genome shotgun (WGS) entry which is preliminary data.</text>
</comment>
<dbReference type="RefSeq" id="WP_156403668.1">
    <property type="nucleotide sequence ID" value="NZ_CP168562.1"/>
</dbReference>
<evidence type="ECO:0000313" key="2">
    <source>
        <dbReference type="EMBL" id="MVW63691.1"/>
    </source>
</evidence>
<keyword evidence="3" id="KW-1185">Reference proteome</keyword>
<dbReference type="Proteomes" id="UP000443353">
    <property type="component" value="Unassembled WGS sequence"/>
</dbReference>
<feature type="transmembrane region" description="Helical" evidence="1">
    <location>
        <begin position="21"/>
        <end position="40"/>
    </location>
</feature>
<sequence length="53" mass="5810">MNQDAGFRVSRFEEQKQRARRVRIGVMIVLCALPVAMALAKTGVTALVHVSAL</sequence>
<keyword evidence="1" id="KW-0812">Transmembrane</keyword>
<evidence type="ECO:0000256" key="1">
    <source>
        <dbReference type="SAM" id="Phobius"/>
    </source>
</evidence>
<accession>A0A7X3KB37</accession>
<proteinExistence type="predicted"/>
<evidence type="ECO:0000313" key="3">
    <source>
        <dbReference type="Proteomes" id="UP000443353"/>
    </source>
</evidence>
<dbReference type="AlphaFoldDB" id="A0A7X3KB37"/>
<name>A0A7X3KB37_9BURK</name>
<keyword evidence="1" id="KW-1133">Transmembrane helix</keyword>
<keyword evidence="1" id="KW-0472">Membrane</keyword>
<reference evidence="2 3" key="1">
    <citation type="submission" date="2019-12" db="EMBL/GenBank/DDBJ databases">
        <authorList>
            <person name="Li C."/>
            <person name="Zhao J."/>
        </authorList>
    </citation>
    <scope>NUCLEOTIDE SEQUENCE [LARGE SCALE GENOMIC DNA]</scope>
    <source>
        <strain evidence="2 3">NEAU-DD11</strain>
    </source>
</reference>
<dbReference type="EMBL" id="WSES01000009">
    <property type="protein sequence ID" value="MVW63691.1"/>
    <property type="molecule type" value="Genomic_DNA"/>
</dbReference>
<protein>
    <submittedName>
        <fullName evidence="2">Uncharacterized protein</fullName>
    </submittedName>
</protein>
<organism evidence="2 3">
    <name type="scientific">Massilia cellulosiltytica</name>
    <dbReference type="NCBI Taxonomy" id="2683234"/>
    <lineage>
        <taxon>Bacteria</taxon>
        <taxon>Pseudomonadati</taxon>
        <taxon>Pseudomonadota</taxon>
        <taxon>Betaproteobacteria</taxon>
        <taxon>Burkholderiales</taxon>
        <taxon>Oxalobacteraceae</taxon>
        <taxon>Telluria group</taxon>
        <taxon>Massilia</taxon>
    </lineage>
</organism>
<gene>
    <name evidence="2" type="ORF">GPY61_27565</name>
</gene>